<dbReference type="Pfam" id="PF03960">
    <property type="entry name" value="ArsC"/>
    <property type="match status" value="1"/>
</dbReference>
<comment type="caution">
    <text evidence="4">The sequence shown here is derived from an EMBL/GenBank/DDBJ whole genome shotgun (WGS) entry which is preliminary data.</text>
</comment>
<evidence type="ECO:0000256" key="1">
    <source>
        <dbReference type="ARBA" id="ARBA00007198"/>
    </source>
</evidence>
<reference evidence="4 5" key="1">
    <citation type="journal article" date="2016" name="Front. Microbiol.">
        <title>Genomic Resource of Rice Seed Associated Bacteria.</title>
        <authorList>
            <person name="Midha S."/>
            <person name="Bansal K."/>
            <person name="Sharma S."/>
            <person name="Kumar N."/>
            <person name="Patil P.P."/>
            <person name="Chaudhry V."/>
            <person name="Patil P.B."/>
        </authorList>
    </citation>
    <scope>NUCLEOTIDE SEQUENCE [LARGE SCALE GENOMIC DNA]</scope>
    <source>
        <strain evidence="4 5">NS319</strain>
    </source>
</reference>
<dbReference type="PROSITE" id="PS51353">
    <property type="entry name" value="ARSC"/>
    <property type="match status" value="1"/>
</dbReference>
<dbReference type="InterPro" id="IPR006660">
    <property type="entry name" value="Arsenate_reductase-like"/>
</dbReference>
<gene>
    <name evidence="4" type="ORF">NS319_09825</name>
</gene>
<accession>A0A147HXR9</accession>
<sequence length="111" mass="12008">MKATILHNPRCSKSREALALLNEAGADVTVIEYLKTPPDTEELRRLYAKGRLSPRDGLRKAEAEAKALVDADDATILVAMAANPILIERPLVETAKGVIIGRPPKAVRGIL</sequence>
<dbReference type="EMBL" id="LDTD01000063">
    <property type="protein sequence ID" value="KTT69693.1"/>
    <property type="molecule type" value="Genomic_DNA"/>
</dbReference>
<evidence type="ECO:0000313" key="5">
    <source>
        <dbReference type="Proteomes" id="UP000072867"/>
    </source>
</evidence>
<dbReference type="RefSeq" id="WP_058733460.1">
    <property type="nucleotide sequence ID" value="NZ_LDTD01000063.1"/>
</dbReference>
<dbReference type="InterPro" id="IPR006659">
    <property type="entry name" value="Arsenate_reductase"/>
</dbReference>
<dbReference type="SUPFAM" id="SSF52833">
    <property type="entry name" value="Thioredoxin-like"/>
    <property type="match status" value="1"/>
</dbReference>
<evidence type="ECO:0000256" key="2">
    <source>
        <dbReference type="ARBA" id="ARBA00023002"/>
    </source>
</evidence>
<dbReference type="STRING" id="33051.SB4_02225"/>
<dbReference type="PATRIC" id="fig|33051.3.peg.3133"/>
<name>A0A147HXR9_9SPHN</name>
<evidence type="ECO:0000256" key="3">
    <source>
        <dbReference type="PROSITE-ProRule" id="PRU01282"/>
    </source>
</evidence>
<dbReference type="AlphaFoldDB" id="A0A147HXR9"/>
<organism evidence="4 5">
    <name type="scientific">Sphingomonas sanguinis</name>
    <dbReference type="NCBI Taxonomy" id="33051"/>
    <lineage>
        <taxon>Bacteria</taxon>
        <taxon>Pseudomonadati</taxon>
        <taxon>Pseudomonadota</taxon>
        <taxon>Alphaproteobacteria</taxon>
        <taxon>Sphingomonadales</taxon>
        <taxon>Sphingomonadaceae</taxon>
        <taxon>Sphingomonas</taxon>
    </lineage>
</organism>
<dbReference type="GO" id="GO:0008794">
    <property type="term" value="F:arsenate reductase (glutaredoxin) activity"/>
    <property type="evidence" value="ECO:0007669"/>
    <property type="project" value="InterPro"/>
</dbReference>
<dbReference type="PANTHER" id="PTHR30041">
    <property type="entry name" value="ARSENATE REDUCTASE"/>
    <property type="match status" value="1"/>
</dbReference>
<dbReference type="InterPro" id="IPR036249">
    <property type="entry name" value="Thioredoxin-like_sf"/>
</dbReference>
<evidence type="ECO:0000313" key="4">
    <source>
        <dbReference type="EMBL" id="KTT69693.1"/>
    </source>
</evidence>
<dbReference type="PANTHER" id="PTHR30041:SF4">
    <property type="entry name" value="ARSENATE REDUCTASE"/>
    <property type="match status" value="1"/>
</dbReference>
<dbReference type="CDD" id="cd03034">
    <property type="entry name" value="ArsC_ArsC"/>
    <property type="match status" value="1"/>
</dbReference>
<keyword evidence="2" id="KW-0560">Oxidoreductase</keyword>
<dbReference type="Proteomes" id="UP000072867">
    <property type="component" value="Unassembled WGS sequence"/>
</dbReference>
<dbReference type="Gene3D" id="3.40.30.10">
    <property type="entry name" value="Glutaredoxin"/>
    <property type="match status" value="1"/>
</dbReference>
<protein>
    <submittedName>
        <fullName evidence="4">Arsenate reductase</fullName>
    </submittedName>
</protein>
<proteinExistence type="inferred from homology"/>
<comment type="similarity">
    <text evidence="1 3">Belongs to the ArsC family.</text>
</comment>